<dbReference type="Gene3D" id="2.60.40.790">
    <property type="match status" value="1"/>
</dbReference>
<feature type="region of interest" description="Disordered" evidence="3">
    <location>
        <begin position="1"/>
        <end position="22"/>
    </location>
</feature>
<dbReference type="Pfam" id="PF00011">
    <property type="entry name" value="HSP20"/>
    <property type="match status" value="1"/>
</dbReference>
<proteinExistence type="inferred from homology"/>
<accession>A0A6I6AIQ5</accession>
<keyword evidence="6" id="KW-1185">Reference proteome</keyword>
<gene>
    <name evidence="5" type="ORF">F1728_26540</name>
</gene>
<dbReference type="PANTHER" id="PTHR11527">
    <property type="entry name" value="HEAT-SHOCK PROTEIN 20 FAMILY MEMBER"/>
    <property type="match status" value="1"/>
</dbReference>
<dbReference type="Proteomes" id="UP000427281">
    <property type="component" value="Chromosome"/>
</dbReference>
<protein>
    <submittedName>
        <fullName evidence="5">Hsp20/alpha crystallin family protein</fullName>
    </submittedName>
</protein>
<sequence length="179" mass="20134">MTMATTMTKEKNQPMQAAQPEVKTRLLSQRPGAFSSFLGRAPFWSLRDEMDQLLSRFSDDWNSGWLTQGFEASLDLSETDDKIEVHLDVPGIRPEEIDVEVSGNQLRITGERKEDREEKGKTYHRVERHSGSFSRTVTLPCEVKEAAIEACCDNGVLTISLPKAETVKAHKVTVKPKAK</sequence>
<dbReference type="PROSITE" id="PS01031">
    <property type="entry name" value="SHSP"/>
    <property type="match status" value="1"/>
</dbReference>
<evidence type="ECO:0000259" key="4">
    <source>
        <dbReference type="PROSITE" id="PS01031"/>
    </source>
</evidence>
<evidence type="ECO:0000313" key="5">
    <source>
        <dbReference type="EMBL" id="QGQ26016.1"/>
    </source>
</evidence>
<feature type="domain" description="SHSP" evidence="4">
    <location>
        <begin position="65"/>
        <end position="179"/>
    </location>
</feature>
<dbReference type="InterPro" id="IPR031107">
    <property type="entry name" value="Small_HSP"/>
</dbReference>
<dbReference type="EMBL" id="CP043930">
    <property type="protein sequence ID" value="QGQ26016.1"/>
    <property type="molecule type" value="Genomic_DNA"/>
</dbReference>
<evidence type="ECO:0000256" key="3">
    <source>
        <dbReference type="SAM" id="MobiDB-lite"/>
    </source>
</evidence>
<dbReference type="SUPFAM" id="SSF49764">
    <property type="entry name" value="HSP20-like chaperones"/>
    <property type="match status" value="1"/>
</dbReference>
<comment type="similarity">
    <text evidence="1 2">Belongs to the small heat shock protein (HSP20) family.</text>
</comment>
<name>A0A6I6AIQ5_9PLAN</name>
<dbReference type="CDD" id="cd06464">
    <property type="entry name" value="ACD_sHsps-like"/>
    <property type="match status" value="1"/>
</dbReference>
<organism evidence="5 6">
    <name type="scientific">Gimesia benthica</name>
    <dbReference type="NCBI Taxonomy" id="2608982"/>
    <lineage>
        <taxon>Bacteria</taxon>
        <taxon>Pseudomonadati</taxon>
        <taxon>Planctomycetota</taxon>
        <taxon>Planctomycetia</taxon>
        <taxon>Planctomycetales</taxon>
        <taxon>Planctomycetaceae</taxon>
        <taxon>Gimesia</taxon>
    </lineage>
</organism>
<dbReference type="InterPro" id="IPR002068">
    <property type="entry name" value="A-crystallin/Hsp20_dom"/>
</dbReference>
<reference evidence="5 6" key="1">
    <citation type="submission" date="2019-09" db="EMBL/GenBank/DDBJ databases">
        <title>Gimesia benthica sp. nov., a novel bacterium isolated from deep-sea water of the Northwest Indian Ocean.</title>
        <authorList>
            <person name="Dai X."/>
        </authorList>
    </citation>
    <scope>NUCLEOTIDE SEQUENCE [LARGE SCALE GENOMIC DNA]</scope>
    <source>
        <strain evidence="5 6">E7</strain>
    </source>
</reference>
<dbReference type="KEGG" id="gim:F1728_26540"/>
<dbReference type="InterPro" id="IPR008978">
    <property type="entry name" value="HSP20-like_chaperone"/>
</dbReference>
<evidence type="ECO:0000256" key="1">
    <source>
        <dbReference type="PROSITE-ProRule" id="PRU00285"/>
    </source>
</evidence>
<dbReference type="AlphaFoldDB" id="A0A6I6AIQ5"/>
<evidence type="ECO:0000256" key="2">
    <source>
        <dbReference type="RuleBase" id="RU003616"/>
    </source>
</evidence>
<evidence type="ECO:0000313" key="6">
    <source>
        <dbReference type="Proteomes" id="UP000427281"/>
    </source>
</evidence>